<dbReference type="Proteomes" id="UP000504624">
    <property type="component" value="Unplaced"/>
</dbReference>
<evidence type="ECO:0000313" key="3">
    <source>
        <dbReference type="Proteomes" id="UP000504624"/>
    </source>
</evidence>
<dbReference type="InterPro" id="IPR007145">
    <property type="entry name" value="MAP65_Ase1_PRC1"/>
</dbReference>
<feature type="region of interest" description="Disordered" evidence="2">
    <location>
        <begin position="587"/>
        <end position="608"/>
    </location>
</feature>
<feature type="coiled-coil region" evidence="1">
    <location>
        <begin position="385"/>
        <end position="461"/>
    </location>
</feature>
<evidence type="ECO:0000256" key="1">
    <source>
        <dbReference type="SAM" id="Coils"/>
    </source>
</evidence>
<name>A0A6J0IYI7_9PASS</name>
<evidence type="ECO:0000313" key="4">
    <source>
        <dbReference type="RefSeq" id="XP_017691700.1"/>
    </source>
</evidence>
<protein>
    <submittedName>
        <fullName evidence="4">Protein regulator of cytokinesis 1 isoform X2</fullName>
    </submittedName>
</protein>
<keyword evidence="3" id="KW-1185">Reference proteome</keyword>
<accession>A0A6J0IYI7</accession>
<dbReference type="GO" id="GO:0008017">
    <property type="term" value="F:microtubule binding"/>
    <property type="evidence" value="ECO:0007669"/>
    <property type="project" value="InterPro"/>
</dbReference>
<dbReference type="AlphaFoldDB" id="A0A6J0IYI7"/>
<dbReference type="PANTHER" id="PTHR19321:SF1">
    <property type="entry name" value="PROTEIN REGULATOR OF CYTOKINESIS 1"/>
    <property type="match status" value="1"/>
</dbReference>
<feature type="compositionally biased region" description="Polar residues" evidence="2">
    <location>
        <begin position="597"/>
        <end position="608"/>
    </location>
</feature>
<dbReference type="Pfam" id="PF03999">
    <property type="entry name" value="MAP65_ASE1"/>
    <property type="match status" value="1"/>
</dbReference>
<evidence type="ECO:0000256" key="2">
    <source>
        <dbReference type="SAM" id="MobiDB-lite"/>
    </source>
</evidence>
<reference evidence="4" key="1">
    <citation type="submission" date="2025-08" db="UniProtKB">
        <authorList>
            <consortium name="RefSeq"/>
        </authorList>
    </citation>
    <scope>IDENTIFICATION</scope>
</reference>
<sequence length="608" mass="70488">MRKSEVLAAEAASCLSRAMAALRDIWEEIGIPEEQRLERTDVVKQHIKSLLDMMVAEEQSLKERLLKSIALCRKELDTLCSELQLGPFETEEESTILQMEKNLRMRVEELQRQKQDRKQELKALQEQDRDLCDILCTALFSIDSSAVPSLEDLDCYRRHVASLNTLKEQRREEFVSNKRQIILLMEELDHTPDTSFERDVVCENEEEFCLSKDNIVALQNLLQQLEARRALNEAVCAELRSRIVALWERLQIPQEERETSAVHVDGSRAKTRRALQLEVDHLEELKLQNMKSVIQAIRAELADYWDKCFYSQEQREGFGPFYDEDYTETLLELHDHEVGKIKSYYETHKDLFEAVQKWEENWKLFLELERKTTDPSRFTNRGGNLLKEEKQRAKLQKTLSRLQEELERKVEAWEQEFKEPFLVKGQQFMEYVSEQWQLYRLEKEKEKQERHLKKSRQIETEMLYGSTPRTPIKRRVLSPHTPAKFHGTSITSTTPNSTVRSAFGGTISHSPTSRLPPSGKKFGRARTPSRTAAKPPRPRLRQWNKENMSQLDGTTLSGGCTPTAPAQRNHSVSSVASTYSEFVRELSKASSSESTSRILNSTTTNASC</sequence>
<proteinExistence type="predicted"/>
<feature type="compositionally biased region" description="Polar residues" evidence="2">
    <location>
        <begin position="488"/>
        <end position="500"/>
    </location>
</feature>
<dbReference type="PANTHER" id="PTHR19321">
    <property type="entry name" value="PROTEIN REGULATOR OF CYTOKINESIS 1 PRC1-RELATED"/>
    <property type="match status" value="1"/>
</dbReference>
<dbReference type="GO" id="GO:0005737">
    <property type="term" value="C:cytoplasm"/>
    <property type="evidence" value="ECO:0007669"/>
    <property type="project" value="TreeGrafter"/>
</dbReference>
<organism evidence="3 4">
    <name type="scientific">Lepidothrix coronata</name>
    <name type="common">blue-crowned manakin</name>
    <dbReference type="NCBI Taxonomy" id="321398"/>
    <lineage>
        <taxon>Eukaryota</taxon>
        <taxon>Metazoa</taxon>
        <taxon>Chordata</taxon>
        <taxon>Craniata</taxon>
        <taxon>Vertebrata</taxon>
        <taxon>Euteleostomi</taxon>
        <taxon>Archelosauria</taxon>
        <taxon>Archosauria</taxon>
        <taxon>Dinosauria</taxon>
        <taxon>Saurischia</taxon>
        <taxon>Theropoda</taxon>
        <taxon>Coelurosauria</taxon>
        <taxon>Aves</taxon>
        <taxon>Neognathae</taxon>
        <taxon>Neoaves</taxon>
        <taxon>Telluraves</taxon>
        <taxon>Australaves</taxon>
        <taxon>Passeriformes</taxon>
        <taxon>Pipridae</taxon>
        <taxon>Lepidothrix</taxon>
    </lineage>
</organism>
<dbReference type="GeneID" id="108507887"/>
<feature type="region of interest" description="Disordered" evidence="2">
    <location>
        <begin position="479"/>
        <end position="555"/>
    </location>
</feature>
<dbReference type="RefSeq" id="XP_017691700.1">
    <property type="nucleotide sequence ID" value="XM_017836211.1"/>
</dbReference>
<dbReference type="GO" id="GO:1990023">
    <property type="term" value="C:mitotic spindle midzone"/>
    <property type="evidence" value="ECO:0007669"/>
    <property type="project" value="TreeGrafter"/>
</dbReference>
<keyword evidence="1" id="KW-0175">Coiled coil</keyword>
<dbReference type="CTD" id="9055"/>
<gene>
    <name evidence="4" type="primary">PRC1</name>
</gene>
<dbReference type="Gene3D" id="1.20.58.1520">
    <property type="match status" value="1"/>
</dbReference>
<dbReference type="GO" id="GO:0051256">
    <property type="term" value="P:mitotic spindle midzone assembly"/>
    <property type="evidence" value="ECO:0007669"/>
    <property type="project" value="TreeGrafter"/>
</dbReference>
<feature type="compositionally biased region" description="Polar residues" evidence="2">
    <location>
        <begin position="545"/>
        <end position="555"/>
    </location>
</feature>
<feature type="coiled-coil region" evidence="1">
    <location>
        <begin position="100"/>
        <end position="130"/>
    </location>
</feature>
<dbReference type="OrthoDB" id="642895at2759"/>